<proteinExistence type="predicted"/>
<accession>A0A0E0JY93</accession>
<dbReference type="Pfam" id="PF00076">
    <property type="entry name" value="RRM_1"/>
    <property type="match status" value="1"/>
</dbReference>
<dbReference type="SUPFAM" id="SSF54928">
    <property type="entry name" value="RNA-binding domain, RBD"/>
    <property type="match status" value="1"/>
</dbReference>
<name>A0A0E0JY93_ORYPU</name>
<dbReference type="InterPro" id="IPR000504">
    <property type="entry name" value="RRM_dom"/>
</dbReference>
<organism evidence="3">
    <name type="scientific">Oryza punctata</name>
    <name type="common">Red rice</name>
    <dbReference type="NCBI Taxonomy" id="4537"/>
    <lineage>
        <taxon>Eukaryota</taxon>
        <taxon>Viridiplantae</taxon>
        <taxon>Streptophyta</taxon>
        <taxon>Embryophyta</taxon>
        <taxon>Tracheophyta</taxon>
        <taxon>Spermatophyta</taxon>
        <taxon>Magnoliopsida</taxon>
        <taxon>Liliopsida</taxon>
        <taxon>Poales</taxon>
        <taxon>Poaceae</taxon>
        <taxon>BOP clade</taxon>
        <taxon>Oryzoideae</taxon>
        <taxon>Oryzeae</taxon>
        <taxon>Oryzinae</taxon>
        <taxon>Oryza</taxon>
    </lineage>
</organism>
<sequence length="203" mass="22257">MAICLPDEPGKVRQRSHLLELRGELLLASVLQEDGCTGGDGDRLSMSVPAFDVDAAVHALDPDAAVDDAEAELAVPAFAVEATRFGDDLPGGSAYFVVRSEPCRVYRYSFVDGRGGTVAATLVDTLPAGWNDERCMWFLPQPNIDPMEKEEDSTPASRRRRRRGLTIYVNDLSPKVDSCGLREMFSKHGKVVQARVAYDKQGR</sequence>
<keyword evidence="4" id="KW-1185">Reference proteome</keyword>
<dbReference type="PROSITE" id="PS50102">
    <property type="entry name" value="RRM"/>
    <property type="match status" value="1"/>
</dbReference>
<evidence type="ECO:0000256" key="1">
    <source>
        <dbReference type="PROSITE-ProRule" id="PRU00176"/>
    </source>
</evidence>
<reference evidence="3" key="1">
    <citation type="submission" date="2015-04" db="UniProtKB">
        <authorList>
            <consortium name="EnsemblPlants"/>
        </authorList>
    </citation>
    <scope>IDENTIFICATION</scope>
</reference>
<protein>
    <recommendedName>
        <fullName evidence="2">RRM domain-containing protein</fullName>
    </recommendedName>
</protein>
<dbReference type="Gene3D" id="3.30.70.330">
    <property type="match status" value="1"/>
</dbReference>
<dbReference type="InterPro" id="IPR035979">
    <property type="entry name" value="RBD_domain_sf"/>
</dbReference>
<evidence type="ECO:0000313" key="3">
    <source>
        <dbReference type="EnsemblPlants" id="OPUNC02G10330.1"/>
    </source>
</evidence>
<dbReference type="Proteomes" id="UP000026962">
    <property type="component" value="Chromosome 2"/>
</dbReference>
<keyword evidence="1" id="KW-0694">RNA-binding</keyword>
<reference evidence="3" key="2">
    <citation type="submission" date="2018-05" db="EMBL/GenBank/DDBJ databases">
        <title>OpunRS2 (Oryza punctata Reference Sequence Version 2).</title>
        <authorList>
            <person name="Zhang J."/>
            <person name="Kudrna D."/>
            <person name="Lee S."/>
            <person name="Talag J."/>
            <person name="Welchert J."/>
            <person name="Wing R.A."/>
        </authorList>
    </citation>
    <scope>NUCLEOTIDE SEQUENCE [LARGE SCALE GENOMIC DNA]</scope>
</reference>
<evidence type="ECO:0000313" key="4">
    <source>
        <dbReference type="Proteomes" id="UP000026962"/>
    </source>
</evidence>
<evidence type="ECO:0000259" key="2">
    <source>
        <dbReference type="PROSITE" id="PS50102"/>
    </source>
</evidence>
<dbReference type="InterPro" id="IPR012677">
    <property type="entry name" value="Nucleotide-bd_a/b_plait_sf"/>
</dbReference>
<dbReference type="GO" id="GO:0003723">
    <property type="term" value="F:RNA binding"/>
    <property type="evidence" value="ECO:0007669"/>
    <property type="project" value="UniProtKB-UniRule"/>
</dbReference>
<dbReference type="EnsemblPlants" id="OPUNC02G10330.1">
    <property type="protein sequence ID" value="OPUNC02G10330.1"/>
    <property type="gene ID" value="OPUNC02G10330"/>
</dbReference>
<dbReference type="HOGENOM" id="CLU_090804_0_0_1"/>
<dbReference type="Gramene" id="OPUNC02G10330.1">
    <property type="protein sequence ID" value="OPUNC02G10330.1"/>
    <property type="gene ID" value="OPUNC02G10330"/>
</dbReference>
<feature type="domain" description="RRM" evidence="2">
    <location>
        <begin position="165"/>
        <end position="203"/>
    </location>
</feature>
<dbReference type="AlphaFoldDB" id="A0A0E0JY93"/>